<feature type="non-terminal residue" evidence="1">
    <location>
        <position position="1"/>
    </location>
</feature>
<evidence type="ECO:0000313" key="2">
    <source>
        <dbReference type="Proteomes" id="UP000824120"/>
    </source>
</evidence>
<dbReference type="AlphaFoldDB" id="A0A9J5X531"/>
<dbReference type="EMBL" id="JACXVP010000010">
    <property type="protein sequence ID" value="KAG5582396.1"/>
    <property type="molecule type" value="Genomic_DNA"/>
</dbReference>
<organism evidence="1 2">
    <name type="scientific">Solanum commersonii</name>
    <name type="common">Commerson's wild potato</name>
    <name type="synonym">Commerson's nightshade</name>
    <dbReference type="NCBI Taxonomy" id="4109"/>
    <lineage>
        <taxon>Eukaryota</taxon>
        <taxon>Viridiplantae</taxon>
        <taxon>Streptophyta</taxon>
        <taxon>Embryophyta</taxon>
        <taxon>Tracheophyta</taxon>
        <taxon>Spermatophyta</taxon>
        <taxon>Magnoliopsida</taxon>
        <taxon>eudicotyledons</taxon>
        <taxon>Gunneridae</taxon>
        <taxon>Pentapetalae</taxon>
        <taxon>asterids</taxon>
        <taxon>lamiids</taxon>
        <taxon>Solanales</taxon>
        <taxon>Solanaceae</taxon>
        <taxon>Solanoideae</taxon>
        <taxon>Solaneae</taxon>
        <taxon>Solanum</taxon>
    </lineage>
</organism>
<feature type="non-terminal residue" evidence="1">
    <location>
        <position position="110"/>
    </location>
</feature>
<dbReference type="Proteomes" id="UP000824120">
    <property type="component" value="Chromosome 10"/>
</dbReference>
<keyword evidence="2" id="KW-1185">Reference proteome</keyword>
<sequence>EKIIVTCTKCKLTIKHVTTGTQGGTGRLRTHLRKCNKEFVRLDDIERANRSGIHIPENYMGVEEIKDNETPSVEDCKSSIYIYKLESYIIHINLWGKNISIVEPPSCRPR</sequence>
<comment type="caution">
    <text evidence="1">The sequence shown here is derived from an EMBL/GenBank/DDBJ whole genome shotgun (WGS) entry which is preliminary data.</text>
</comment>
<gene>
    <name evidence="1" type="ORF">H5410_053023</name>
</gene>
<evidence type="ECO:0008006" key="3">
    <source>
        <dbReference type="Google" id="ProtNLM"/>
    </source>
</evidence>
<dbReference type="OrthoDB" id="1607513at2759"/>
<reference evidence="1 2" key="1">
    <citation type="submission" date="2020-09" db="EMBL/GenBank/DDBJ databases">
        <title>De no assembly of potato wild relative species, Solanum commersonii.</title>
        <authorList>
            <person name="Cho K."/>
        </authorList>
    </citation>
    <scope>NUCLEOTIDE SEQUENCE [LARGE SCALE GENOMIC DNA]</scope>
    <source>
        <strain evidence="1">LZ3.2</strain>
        <tissue evidence="1">Leaf</tissue>
    </source>
</reference>
<name>A0A9J5X531_SOLCO</name>
<protein>
    <recommendedName>
        <fullName evidence="3">BED-type domain-containing protein</fullName>
    </recommendedName>
</protein>
<proteinExistence type="predicted"/>
<accession>A0A9J5X531</accession>
<evidence type="ECO:0000313" key="1">
    <source>
        <dbReference type="EMBL" id="KAG5582396.1"/>
    </source>
</evidence>